<dbReference type="PANTHER" id="PTHR11091">
    <property type="entry name" value="OXIDOREDUCTASE-RELATED"/>
    <property type="match status" value="1"/>
</dbReference>
<evidence type="ECO:0000313" key="3">
    <source>
        <dbReference type="EMBL" id="MBS7526188.1"/>
    </source>
</evidence>
<evidence type="ECO:0000313" key="4">
    <source>
        <dbReference type="Proteomes" id="UP000746471"/>
    </source>
</evidence>
<dbReference type="EMBL" id="JAHBCL010000008">
    <property type="protein sequence ID" value="MBS7526188.1"/>
    <property type="molecule type" value="Genomic_DNA"/>
</dbReference>
<evidence type="ECO:0000256" key="1">
    <source>
        <dbReference type="ARBA" id="ARBA00006056"/>
    </source>
</evidence>
<dbReference type="SUPFAM" id="SSF89733">
    <property type="entry name" value="L-sulfolactate dehydrogenase-like"/>
    <property type="match status" value="1"/>
</dbReference>
<dbReference type="InterPro" id="IPR043144">
    <property type="entry name" value="Mal/L-sulf/L-lact_DH-like_ah"/>
</dbReference>
<keyword evidence="4" id="KW-1185">Reference proteome</keyword>
<sequence>MQTEGQVIVTKEQLKQDVIYLLEKLGVPTDEADMTAEVMVDTNAKGIETHGVRWLDIYMQRIQAGSVKAKTKLDVIKEKGSLLILDANHGLGQVAMTKAVEMGVKKAKENGISVVAVRNSNHFGATGFYTELAAKSDVIAFVATNGTPLMAPWGGTDLCIGTNPLSYAFPTKGYPIVLDMATTAIARGKVFVAARKGLPLPEGTALNKDGVPTVDAKEALDGVLLPAAGPKGFGLSLMIDIMAGILTGSNYGTNITSLFGDLEGVQDIGHFAYFINIEDFMDLDEYYEKIEANKARMKSSKLAQGFNQIFMPGEIEAGIREKNLKDGIAIPKPTMDVLEAWKSKY</sequence>
<dbReference type="Gene3D" id="1.10.1530.10">
    <property type="match status" value="1"/>
</dbReference>
<dbReference type="InterPro" id="IPR036111">
    <property type="entry name" value="Mal/L-sulfo/L-lacto_DH-like_sf"/>
</dbReference>
<reference evidence="3 4" key="1">
    <citation type="submission" date="2021-05" db="EMBL/GenBank/DDBJ databases">
        <title>Fusibacter ferrireducens sp. nov., an anaerobic, sulfur- and Fe-reducing bacterium isolated from the mangrove sediment.</title>
        <authorList>
            <person name="Qiu D."/>
        </authorList>
    </citation>
    <scope>NUCLEOTIDE SEQUENCE [LARGE SCALE GENOMIC DNA]</scope>
    <source>
        <strain evidence="3 4">DSM 12116</strain>
    </source>
</reference>
<dbReference type="InterPro" id="IPR043143">
    <property type="entry name" value="Mal/L-sulf/L-lact_DH-like_NADP"/>
</dbReference>
<dbReference type="RefSeq" id="WP_213235973.1">
    <property type="nucleotide sequence ID" value="NZ_JAHBCL010000008.1"/>
</dbReference>
<dbReference type="Pfam" id="PF02615">
    <property type="entry name" value="Ldh_2"/>
    <property type="match status" value="1"/>
</dbReference>
<dbReference type="Gene3D" id="3.30.1370.60">
    <property type="entry name" value="Hypothetical oxidoreductase yiak, domain 2"/>
    <property type="match status" value="1"/>
</dbReference>
<comment type="similarity">
    <text evidence="1">Belongs to the LDH2/MDH2 oxidoreductase family.</text>
</comment>
<proteinExistence type="inferred from homology"/>
<protein>
    <submittedName>
        <fullName evidence="3">Ldh family oxidoreductase</fullName>
    </submittedName>
</protein>
<name>A0ABS5PMA0_9FIRM</name>
<dbReference type="InterPro" id="IPR003767">
    <property type="entry name" value="Malate/L-lactate_DH-like"/>
</dbReference>
<organism evidence="3 4">
    <name type="scientific">Fusibacter paucivorans</name>
    <dbReference type="NCBI Taxonomy" id="76009"/>
    <lineage>
        <taxon>Bacteria</taxon>
        <taxon>Bacillati</taxon>
        <taxon>Bacillota</taxon>
        <taxon>Clostridia</taxon>
        <taxon>Eubacteriales</taxon>
        <taxon>Eubacteriales Family XII. Incertae Sedis</taxon>
        <taxon>Fusibacter</taxon>
    </lineage>
</organism>
<dbReference type="PANTHER" id="PTHR11091:SF0">
    <property type="entry name" value="MALATE DEHYDROGENASE"/>
    <property type="match status" value="1"/>
</dbReference>
<evidence type="ECO:0000256" key="2">
    <source>
        <dbReference type="ARBA" id="ARBA00023002"/>
    </source>
</evidence>
<gene>
    <name evidence="3" type="ORF">KHM83_05830</name>
</gene>
<accession>A0ABS5PMA0</accession>
<keyword evidence="2" id="KW-0560">Oxidoreductase</keyword>
<dbReference type="Proteomes" id="UP000746471">
    <property type="component" value="Unassembled WGS sequence"/>
</dbReference>
<comment type="caution">
    <text evidence="3">The sequence shown here is derived from an EMBL/GenBank/DDBJ whole genome shotgun (WGS) entry which is preliminary data.</text>
</comment>